<dbReference type="InterPro" id="IPR001261">
    <property type="entry name" value="ArgE/DapE_CS"/>
</dbReference>
<evidence type="ECO:0000256" key="10">
    <source>
        <dbReference type="ARBA" id="ARBA00022915"/>
    </source>
</evidence>
<dbReference type="GO" id="GO:0008270">
    <property type="term" value="F:zinc ion binding"/>
    <property type="evidence" value="ECO:0007669"/>
    <property type="project" value="UniProtKB-UniRule"/>
</dbReference>
<dbReference type="Pfam" id="PF07687">
    <property type="entry name" value="M20_dimer"/>
    <property type="match status" value="1"/>
</dbReference>
<dbReference type="GO" id="GO:0009014">
    <property type="term" value="F:succinyl-diaminopimelate desuccinylase activity"/>
    <property type="evidence" value="ECO:0007669"/>
    <property type="project" value="UniProtKB-UniRule"/>
</dbReference>
<keyword evidence="11 15" id="KW-0457">Lysine biosynthesis</keyword>
<evidence type="ECO:0000256" key="7">
    <source>
        <dbReference type="ARBA" id="ARBA00022723"/>
    </source>
</evidence>
<accession>A0A1I4GII3</accession>
<feature type="binding site" evidence="15">
    <location>
        <position position="106"/>
    </location>
    <ligand>
        <name>Zn(2+)</name>
        <dbReference type="ChEBI" id="CHEBI:29105"/>
        <label>2</label>
    </ligand>
</feature>
<evidence type="ECO:0000256" key="6">
    <source>
        <dbReference type="ARBA" id="ARBA00022605"/>
    </source>
</evidence>
<organism evidence="17 18">
    <name type="scientific">Methylorubrum salsuginis</name>
    <dbReference type="NCBI Taxonomy" id="414703"/>
    <lineage>
        <taxon>Bacteria</taxon>
        <taxon>Pseudomonadati</taxon>
        <taxon>Pseudomonadota</taxon>
        <taxon>Alphaproteobacteria</taxon>
        <taxon>Hyphomicrobiales</taxon>
        <taxon>Methylobacteriaceae</taxon>
        <taxon>Methylorubrum</taxon>
    </lineage>
</organism>
<dbReference type="STRING" id="414703.SAMN04488125_11281"/>
<dbReference type="HAMAP" id="MF_01690">
    <property type="entry name" value="DapE"/>
    <property type="match status" value="1"/>
</dbReference>
<gene>
    <name evidence="15" type="primary">dapE</name>
    <name evidence="17" type="ORF">SAMN04488125_11281</name>
</gene>
<evidence type="ECO:0000256" key="14">
    <source>
        <dbReference type="ARBA" id="ARBA00051301"/>
    </source>
</evidence>
<dbReference type="Gene3D" id="3.40.630.10">
    <property type="entry name" value="Zn peptidases"/>
    <property type="match status" value="1"/>
</dbReference>
<dbReference type="SUPFAM" id="SSF55031">
    <property type="entry name" value="Bacterial exopeptidase dimerisation domain"/>
    <property type="match status" value="1"/>
</dbReference>
<dbReference type="PROSITE" id="PS00758">
    <property type="entry name" value="ARGE_DAPE_CPG2_1"/>
    <property type="match status" value="1"/>
</dbReference>
<evidence type="ECO:0000313" key="17">
    <source>
        <dbReference type="EMBL" id="SFL29884.1"/>
    </source>
</evidence>
<dbReference type="InterPro" id="IPR050072">
    <property type="entry name" value="Peptidase_M20A"/>
</dbReference>
<evidence type="ECO:0000256" key="15">
    <source>
        <dbReference type="HAMAP-Rule" id="MF_01690"/>
    </source>
</evidence>
<dbReference type="Proteomes" id="UP000198804">
    <property type="component" value="Unassembled WGS sequence"/>
</dbReference>
<sequence>MSDTAPLALAQALIRCPSVTPEEGGALSFLARILTEAGFTVERPVFSEPGTPDIQNLYARIGTGSPVLLFAGHTDVVPPGEAIAWTHDPFSGVVADGMLYGRGAVDMKGGIACMLAATLRFLEARGPAFGGSIAFLITGDEEGPAVNGTVKLLDWARERGERFDHCLLGEPTNPDALGDMIKIGRRGSLTGRITVHGRQGHVAYPHRADNPIPGLLRLASALLAAPLDGGTAHFDASNLEFTTIDVGNPATNVIPATARAVFNVRFNDEWTAQTLGDEIRRRLEEAAGDAVRFSLDLQPSNSPAFLTKPDAFVDLAADAIQAETGRRPALSTTGGTSDARFIKDACPVIEFGLVGQTMHEVDERVAVEDLDRLTRIYERVLVAYFNSPK</sequence>
<evidence type="ECO:0000313" key="18">
    <source>
        <dbReference type="Proteomes" id="UP000198804"/>
    </source>
</evidence>
<feature type="binding site" evidence="15">
    <location>
        <position position="170"/>
    </location>
    <ligand>
        <name>Zn(2+)</name>
        <dbReference type="ChEBI" id="CHEBI:29105"/>
        <label>1</label>
    </ligand>
</feature>
<dbReference type="OrthoDB" id="9809784at2"/>
<dbReference type="InterPro" id="IPR005941">
    <property type="entry name" value="DapE_proteobac"/>
</dbReference>
<comment type="subunit">
    <text evidence="3 15">Homodimer.</text>
</comment>
<name>A0A1I4GII3_9HYPH</name>
<feature type="binding site" evidence="15">
    <location>
        <position position="106"/>
    </location>
    <ligand>
        <name>Zn(2+)</name>
        <dbReference type="ChEBI" id="CHEBI:29105"/>
        <label>1</label>
    </ligand>
</feature>
<keyword evidence="18" id="KW-1185">Reference proteome</keyword>
<evidence type="ECO:0000256" key="13">
    <source>
        <dbReference type="ARBA" id="ARBA00031891"/>
    </source>
</evidence>
<feature type="active site" description="Proton acceptor" evidence="15">
    <location>
        <position position="141"/>
    </location>
</feature>
<dbReference type="InterPro" id="IPR036264">
    <property type="entry name" value="Bact_exopeptidase_dim_dom"/>
</dbReference>
<dbReference type="UniPathway" id="UPA00034">
    <property type="reaction ID" value="UER00021"/>
</dbReference>
<dbReference type="GO" id="GO:0050897">
    <property type="term" value="F:cobalt ion binding"/>
    <property type="evidence" value="ECO:0007669"/>
    <property type="project" value="UniProtKB-UniRule"/>
</dbReference>
<dbReference type="GO" id="GO:0009089">
    <property type="term" value="P:lysine biosynthetic process via diaminopimelate"/>
    <property type="evidence" value="ECO:0007669"/>
    <property type="project" value="UniProtKB-UniRule"/>
</dbReference>
<keyword evidence="9 15" id="KW-0862">Zinc</keyword>
<feature type="domain" description="Peptidase M20 dimerisation" evidence="16">
    <location>
        <begin position="183"/>
        <end position="288"/>
    </location>
</feature>
<comment type="pathway">
    <text evidence="1 15">Amino-acid biosynthesis; L-lysine biosynthesis via DAP pathway; LL-2,6-diaminopimelate from (S)-tetrahydrodipicolinate (succinylase route): step 3/3.</text>
</comment>
<evidence type="ECO:0000259" key="16">
    <source>
        <dbReference type="Pfam" id="PF07687"/>
    </source>
</evidence>
<comment type="catalytic activity">
    <reaction evidence="14 15">
        <text>N-succinyl-(2S,6S)-2,6-diaminopimelate + H2O = (2S,6S)-2,6-diaminopimelate + succinate</text>
        <dbReference type="Rhea" id="RHEA:22608"/>
        <dbReference type="ChEBI" id="CHEBI:15377"/>
        <dbReference type="ChEBI" id="CHEBI:30031"/>
        <dbReference type="ChEBI" id="CHEBI:57609"/>
        <dbReference type="ChEBI" id="CHEBI:58087"/>
        <dbReference type="EC" id="3.5.1.18"/>
    </reaction>
</comment>
<evidence type="ECO:0000256" key="5">
    <source>
        <dbReference type="ARBA" id="ARBA00022391"/>
    </source>
</evidence>
<dbReference type="PANTHER" id="PTHR43808:SF31">
    <property type="entry name" value="N-ACETYL-L-CITRULLINE DEACETYLASE"/>
    <property type="match status" value="1"/>
</dbReference>
<dbReference type="EMBL" id="FOSV01000012">
    <property type="protein sequence ID" value="SFL29884.1"/>
    <property type="molecule type" value="Genomic_DNA"/>
</dbReference>
<keyword evidence="12 15" id="KW-0170">Cobalt</keyword>
<dbReference type="SUPFAM" id="SSF53187">
    <property type="entry name" value="Zn-dependent exopeptidases"/>
    <property type="match status" value="1"/>
</dbReference>
<dbReference type="CDD" id="cd03891">
    <property type="entry name" value="M20_DapE_proteobac"/>
    <property type="match status" value="1"/>
</dbReference>
<keyword evidence="10 15" id="KW-0220">Diaminopimelate biosynthesis</keyword>
<keyword evidence="7 15" id="KW-0479">Metal-binding</keyword>
<evidence type="ECO:0000256" key="9">
    <source>
        <dbReference type="ARBA" id="ARBA00022833"/>
    </source>
</evidence>
<dbReference type="GO" id="GO:0008777">
    <property type="term" value="F:acetylornithine deacetylase activity"/>
    <property type="evidence" value="ECO:0007669"/>
    <property type="project" value="TreeGrafter"/>
</dbReference>
<dbReference type="GO" id="GO:0006526">
    <property type="term" value="P:L-arginine biosynthetic process"/>
    <property type="evidence" value="ECO:0007669"/>
    <property type="project" value="TreeGrafter"/>
</dbReference>
<dbReference type="Pfam" id="PF01546">
    <property type="entry name" value="Peptidase_M20"/>
    <property type="match status" value="1"/>
</dbReference>
<feature type="active site" evidence="15">
    <location>
        <position position="75"/>
    </location>
</feature>
<protein>
    <recommendedName>
        <fullName evidence="5 15">Succinyl-diaminopimelate desuccinylase</fullName>
        <shortName evidence="15">SDAP desuccinylase</shortName>
        <ecNumber evidence="4 15">3.5.1.18</ecNumber>
    </recommendedName>
    <alternativeName>
        <fullName evidence="13 15">N-succinyl-LL-2,6-diaminoheptanedioate amidohydrolase</fullName>
    </alternativeName>
</protein>
<dbReference type="AlphaFoldDB" id="A0A1I4GII3"/>
<feature type="binding site" evidence="15">
    <location>
        <position position="142"/>
    </location>
    <ligand>
        <name>Zn(2+)</name>
        <dbReference type="ChEBI" id="CHEBI:29105"/>
        <label>2</label>
    </ligand>
</feature>
<dbReference type="PROSITE" id="PS00759">
    <property type="entry name" value="ARGE_DAPE_CPG2_2"/>
    <property type="match status" value="1"/>
</dbReference>
<keyword evidence="8 15" id="KW-0378">Hydrolase</keyword>
<evidence type="ECO:0000256" key="4">
    <source>
        <dbReference type="ARBA" id="ARBA00011921"/>
    </source>
</evidence>
<evidence type="ECO:0000256" key="12">
    <source>
        <dbReference type="ARBA" id="ARBA00023285"/>
    </source>
</evidence>
<dbReference type="RefSeq" id="WP_091947877.1">
    <property type="nucleotide sequence ID" value="NZ_FOSV01000012.1"/>
</dbReference>
<dbReference type="NCBIfam" id="TIGR01246">
    <property type="entry name" value="dapE_proteo"/>
    <property type="match status" value="1"/>
</dbReference>
<dbReference type="NCBIfam" id="NF009557">
    <property type="entry name" value="PRK13009.1"/>
    <property type="match status" value="1"/>
</dbReference>
<dbReference type="GO" id="GO:0019877">
    <property type="term" value="P:diaminopimelate biosynthetic process"/>
    <property type="evidence" value="ECO:0007669"/>
    <property type="project" value="UniProtKB-UniRule"/>
</dbReference>
<dbReference type="Gene3D" id="3.30.70.360">
    <property type="match status" value="1"/>
</dbReference>
<dbReference type="PANTHER" id="PTHR43808">
    <property type="entry name" value="ACETYLORNITHINE DEACETYLASE"/>
    <property type="match status" value="1"/>
</dbReference>
<keyword evidence="6 15" id="KW-0028">Amino-acid biosynthesis</keyword>
<dbReference type="EC" id="3.5.1.18" evidence="4 15"/>
<feature type="binding site" evidence="15">
    <location>
        <position position="73"/>
    </location>
    <ligand>
        <name>Zn(2+)</name>
        <dbReference type="ChEBI" id="CHEBI:29105"/>
        <label>1</label>
    </ligand>
</feature>
<evidence type="ECO:0000256" key="8">
    <source>
        <dbReference type="ARBA" id="ARBA00022801"/>
    </source>
</evidence>
<reference evidence="18" key="1">
    <citation type="submission" date="2016-10" db="EMBL/GenBank/DDBJ databases">
        <authorList>
            <person name="Varghese N."/>
            <person name="Submissions S."/>
        </authorList>
    </citation>
    <scope>NUCLEOTIDE SEQUENCE [LARGE SCALE GENOMIC DNA]</scope>
    <source>
        <strain evidence="18">CGMCC 1.6474</strain>
    </source>
</reference>
<proteinExistence type="inferred from homology"/>
<evidence type="ECO:0000256" key="1">
    <source>
        <dbReference type="ARBA" id="ARBA00005130"/>
    </source>
</evidence>
<evidence type="ECO:0000256" key="11">
    <source>
        <dbReference type="ARBA" id="ARBA00023154"/>
    </source>
</evidence>
<dbReference type="InterPro" id="IPR011650">
    <property type="entry name" value="Peptidase_M20_dimer"/>
</dbReference>
<dbReference type="InterPro" id="IPR002933">
    <property type="entry name" value="Peptidase_M20"/>
</dbReference>
<feature type="binding site" evidence="15">
    <location>
        <position position="359"/>
    </location>
    <ligand>
        <name>Zn(2+)</name>
        <dbReference type="ChEBI" id="CHEBI:29105"/>
        <label>2</label>
    </ligand>
</feature>
<evidence type="ECO:0000256" key="3">
    <source>
        <dbReference type="ARBA" id="ARBA00011738"/>
    </source>
</evidence>
<comment type="function">
    <text evidence="15">Catalyzes the hydrolysis of N-succinyl-L,L-diaminopimelic acid (SDAP), forming succinate and LL-2,6-diaminopimelate (DAP), an intermediate involved in the bacterial biosynthesis of lysine and meso-diaminopimelic acid, an essential component of bacterial cell walls.</text>
</comment>
<evidence type="ECO:0000256" key="2">
    <source>
        <dbReference type="ARBA" id="ARBA00006746"/>
    </source>
</evidence>
<comment type="similarity">
    <text evidence="2 15">Belongs to the peptidase M20A family. DapE subfamily.</text>
</comment>
<comment type="cofactor">
    <cofactor evidence="15">
        <name>Zn(2+)</name>
        <dbReference type="ChEBI" id="CHEBI:29105"/>
    </cofactor>
    <cofactor evidence="15">
        <name>Co(2+)</name>
        <dbReference type="ChEBI" id="CHEBI:48828"/>
    </cofactor>
    <text evidence="15">Binds 2 Zn(2+) or Co(2+) ions per subunit.</text>
</comment>